<evidence type="ECO:0000256" key="8">
    <source>
        <dbReference type="SAM" id="MobiDB-lite"/>
    </source>
</evidence>
<protein>
    <recommendedName>
        <fullName evidence="7">1,3-beta-glucanosyltransferase</fullName>
        <ecNumber evidence="7">2.4.1.-</ecNumber>
    </recommendedName>
</protein>
<evidence type="ECO:0000313" key="9">
    <source>
        <dbReference type="EMBL" id="OXV11618.1"/>
    </source>
</evidence>
<dbReference type="Pfam" id="PF03198">
    <property type="entry name" value="Glyco_hydro_72"/>
    <property type="match status" value="1"/>
</dbReference>
<comment type="function">
    <text evidence="6">Splits internally a 1,3-beta-glucan molecule and transfers the newly generated reducing end (the donor) to the non-reducing end of another 1,3-beta-glucan molecule (the acceptor) forming a 1,3-beta linkage, resulting in the elongation of 1,3-beta-glucan chains in the cell wall. Involved in cell wall morphogenesis.</text>
</comment>
<evidence type="ECO:0000256" key="6">
    <source>
        <dbReference type="ARBA" id="ARBA00025026"/>
    </source>
</evidence>
<dbReference type="Proteomes" id="UP000243515">
    <property type="component" value="Unassembled WGS sequence"/>
</dbReference>
<dbReference type="SUPFAM" id="SSF51445">
    <property type="entry name" value="(Trans)glycosidases"/>
    <property type="match status" value="1"/>
</dbReference>
<comment type="caution">
    <text evidence="9">The sequence shown here is derived from an EMBL/GenBank/DDBJ whole genome shotgun (WGS) entry which is preliminary data.</text>
</comment>
<accession>A0A232M5K1</accession>
<dbReference type="InterPro" id="IPR017853">
    <property type="entry name" value="GH"/>
</dbReference>
<name>A0A232M5K1_9EURO</name>
<sequence length="450" mass="48767">MSGYSFPSVVALCYWLLVGLYGAKVFAVISPISAVGSKFFHDNGQQYYVKGIAYQLTANDPLVDTEQCKLDAALMEELGANAIRVYHVDPNSDHDGCMEAFADAGVYVFVDLDTFTTEISEDNPHWNVTQFNGYKKVLDVFQGYENTAGVFVGNEVLTTSKGFGAAPYIKAAARDIKAYRESKGYRKIPVGYSAADIASLRPMLQNYMACSKNSSENLDFFSLNAYEWCGRSSFTLSGYSMLAVNATGYTIPIFFSETGCNTNPPRDFMDQTAILGPSMEDTWSGAVIYEWIQETNDYGLVSYGPYDPEASPTIAFVEDGYTRRGTPTPVYPDFDNLKSRWATLKPSGVALADYSAFATELTPPPCPAPTSDGWDLDAESPLPSLGQSLTMESTTTASSATETGTEPTERAGPVTGGASRISIMGPANVDGVSTLMMLLAGTVGVLCWWL</sequence>
<evidence type="ECO:0000256" key="3">
    <source>
        <dbReference type="ARBA" id="ARBA00022729"/>
    </source>
</evidence>
<dbReference type="GO" id="GO:0071970">
    <property type="term" value="P:fungal-type cell wall (1-&gt;3)-beta-D-glucan biosynthetic process"/>
    <property type="evidence" value="ECO:0007669"/>
    <property type="project" value="TreeGrafter"/>
</dbReference>
<feature type="compositionally biased region" description="Low complexity" evidence="8">
    <location>
        <begin position="388"/>
        <end position="406"/>
    </location>
</feature>
<evidence type="ECO:0000256" key="1">
    <source>
        <dbReference type="ARBA" id="ARBA00004609"/>
    </source>
</evidence>
<dbReference type="GO" id="GO:0031505">
    <property type="term" value="P:fungal-type cell wall organization"/>
    <property type="evidence" value="ECO:0007669"/>
    <property type="project" value="TreeGrafter"/>
</dbReference>
<keyword evidence="10" id="KW-1185">Reference proteome</keyword>
<keyword evidence="7" id="KW-0336">GPI-anchor</keyword>
<dbReference type="PANTHER" id="PTHR31468:SF8">
    <property type="entry name" value="1,3-BETA-GLUCANOSYLTRANSFERASE GAS2"/>
    <property type="match status" value="1"/>
</dbReference>
<keyword evidence="3" id="KW-0732">Signal</keyword>
<dbReference type="EMBL" id="NPHW01002385">
    <property type="protein sequence ID" value="OXV11618.1"/>
    <property type="molecule type" value="Genomic_DNA"/>
</dbReference>
<proteinExistence type="inferred from homology"/>
<evidence type="ECO:0000256" key="4">
    <source>
        <dbReference type="ARBA" id="ARBA00023180"/>
    </source>
</evidence>
<evidence type="ECO:0000256" key="5">
    <source>
        <dbReference type="ARBA" id="ARBA00023288"/>
    </source>
</evidence>
<dbReference type="Gene3D" id="3.20.20.80">
    <property type="entry name" value="Glycosidases"/>
    <property type="match status" value="1"/>
</dbReference>
<dbReference type="OrthoDB" id="421038at2759"/>
<evidence type="ECO:0000256" key="7">
    <source>
        <dbReference type="RuleBase" id="RU361209"/>
    </source>
</evidence>
<organism evidence="9 10">
    <name type="scientific">Elaphomyces granulatus</name>
    <dbReference type="NCBI Taxonomy" id="519963"/>
    <lineage>
        <taxon>Eukaryota</taxon>
        <taxon>Fungi</taxon>
        <taxon>Dikarya</taxon>
        <taxon>Ascomycota</taxon>
        <taxon>Pezizomycotina</taxon>
        <taxon>Eurotiomycetes</taxon>
        <taxon>Eurotiomycetidae</taxon>
        <taxon>Eurotiales</taxon>
        <taxon>Elaphomycetaceae</taxon>
        <taxon>Elaphomyces</taxon>
    </lineage>
</organism>
<dbReference type="EC" id="2.4.1.-" evidence="7"/>
<comment type="similarity">
    <text evidence="2 7">Belongs to the glycosyl hydrolase 72 family.</text>
</comment>
<dbReference type="GO" id="GO:0005886">
    <property type="term" value="C:plasma membrane"/>
    <property type="evidence" value="ECO:0007669"/>
    <property type="project" value="UniProtKB-SubCell"/>
</dbReference>
<keyword evidence="5 7" id="KW-0449">Lipoprotein</keyword>
<dbReference type="GO" id="GO:0098552">
    <property type="term" value="C:side of membrane"/>
    <property type="evidence" value="ECO:0007669"/>
    <property type="project" value="UniProtKB-KW"/>
</dbReference>
<evidence type="ECO:0000256" key="2">
    <source>
        <dbReference type="ARBA" id="ARBA00007528"/>
    </source>
</evidence>
<reference evidence="9 10" key="1">
    <citation type="journal article" date="2015" name="Environ. Microbiol.">
        <title>Metagenome sequence of Elaphomyces granulatus from sporocarp tissue reveals Ascomycota ectomycorrhizal fingerprints of genome expansion and a Proteobacteria-rich microbiome.</title>
        <authorList>
            <person name="Quandt C.A."/>
            <person name="Kohler A."/>
            <person name="Hesse C.N."/>
            <person name="Sharpton T.J."/>
            <person name="Martin F."/>
            <person name="Spatafora J.W."/>
        </authorList>
    </citation>
    <scope>NUCLEOTIDE SEQUENCE [LARGE SCALE GENOMIC DNA]</scope>
    <source>
        <strain evidence="9 10">OSC145934</strain>
    </source>
</reference>
<dbReference type="GO" id="GO:0042124">
    <property type="term" value="F:1,3-beta-glucanosyltransferase activity"/>
    <property type="evidence" value="ECO:0007669"/>
    <property type="project" value="TreeGrafter"/>
</dbReference>
<comment type="subcellular location">
    <subcellularLocation>
        <location evidence="1 7">Cell membrane</location>
        <topology evidence="1 7">Lipid-anchor</topology>
        <topology evidence="1 7">GPI-anchor</topology>
    </subcellularLocation>
</comment>
<gene>
    <name evidence="9" type="ORF">Egran_00622</name>
</gene>
<keyword evidence="7" id="KW-0808">Transferase</keyword>
<dbReference type="AlphaFoldDB" id="A0A232M5K1"/>
<keyword evidence="7" id="KW-0472">Membrane</keyword>
<dbReference type="PANTHER" id="PTHR31468">
    <property type="entry name" value="1,3-BETA-GLUCANOSYLTRANSFERASE GAS1"/>
    <property type="match status" value="1"/>
</dbReference>
<evidence type="ECO:0000313" key="10">
    <source>
        <dbReference type="Proteomes" id="UP000243515"/>
    </source>
</evidence>
<feature type="region of interest" description="Disordered" evidence="8">
    <location>
        <begin position="363"/>
        <end position="419"/>
    </location>
</feature>
<keyword evidence="4" id="KW-0325">Glycoprotein</keyword>
<dbReference type="InterPro" id="IPR004886">
    <property type="entry name" value="Glucanosyltransferase"/>
</dbReference>